<comment type="caution">
    <text evidence="1">The sequence shown here is derived from an EMBL/GenBank/DDBJ whole genome shotgun (WGS) entry which is preliminary data.</text>
</comment>
<organism evidence="1 2">
    <name type="scientific">Actinomadura pelletieri DSM 43383</name>
    <dbReference type="NCBI Taxonomy" id="1120940"/>
    <lineage>
        <taxon>Bacteria</taxon>
        <taxon>Bacillati</taxon>
        <taxon>Actinomycetota</taxon>
        <taxon>Actinomycetes</taxon>
        <taxon>Streptosporangiales</taxon>
        <taxon>Thermomonosporaceae</taxon>
        <taxon>Actinomadura</taxon>
    </lineage>
</organism>
<reference evidence="1 2" key="1">
    <citation type="submission" date="2018-10" db="EMBL/GenBank/DDBJ databases">
        <title>Genomic Encyclopedia of Archaeal and Bacterial Type Strains, Phase II (KMG-II): from individual species to whole genera.</title>
        <authorList>
            <person name="Goeker M."/>
        </authorList>
    </citation>
    <scope>NUCLEOTIDE SEQUENCE [LARGE SCALE GENOMIC DNA]</scope>
    <source>
        <strain evidence="1 2">DSM 43383</strain>
    </source>
</reference>
<accession>A0A495QLU4</accession>
<keyword evidence="2" id="KW-1185">Reference proteome</keyword>
<dbReference type="EMBL" id="RBWU01000004">
    <property type="protein sequence ID" value="RKS73529.1"/>
    <property type="molecule type" value="Genomic_DNA"/>
</dbReference>
<evidence type="ECO:0000313" key="2">
    <source>
        <dbReference type="Proteomes" id="UP000274601"/>
    </source>
</evidence>
<gene>
    <name evidence="1" type="ORF">BZB76_4222</name>
</gene>
<sequence length="74" mass="7546">MGGVEREHAGAGSLCQVGDVSVDVVAAFVEVFSDEFVGLCRVSDLLDQCGAAHGAFVSVVHGSLGGVVEELLLQ</sequence>
<evidence type="ECO:0000313" key="1">
    <source>
        <dbReference type="EMBL" id="RKS73529.1"/>
    </source>
</evidence>
<name>A0A495QLU4_9ACTN</name>
<proteinExistence type="predicted"/>
<dbReference type="AlphaFoldDB" id="A0A495QLU4"/>
<dbReference type="Proteomes" id="UP000274601">
    <property type="component" value="Unassembled WGS sequence"/>
</dbReference>
<protein>
    <submittedName>
        <fullName evidence="1">Uncharacterized protein</fullName>
    </submittedName>
</protein>
<dbReference type="RefSeq" id="WP_147449481.1">
    <property type="nucleotide sequence ID" value="NZ_RBWU01000004.1"/>
</dbReference>